<sequence length="290" mass="32356">MVSTNNTCRSFIAESVLRQYLKEAHQKDIEVISRGLIVLFPEPVHAKAASMVRDSGIEILDYHSRQLLQEDVEESDLILTMTEEQKAKVLEEYHGYKEVATINEYARVAGAVIDPYGMEDEDYERCFMQITRLVQKIWQERLGGNQMIGIGSDHGGFALKQAVIKHLEEKGYAVKDYGCYSEESCDYPIYAKAVAKGIKKGEVKQGILICGTGIGISITANKIPGIRAALCGDTFSAKATREHNDANILAMGARVTGEGLALDIVDTFLETKFSNDERHIRRIQMIESED</sequence>
<dbReference type="GO" id="GO:0004751">
    <property type="term" value="F:ribose-5-phosphate isomerase activity"/>
    <property type="evidence" value="ECO:0007669"/>
    <property type="project" value="UniProtKB-EC"/>
</dbReference>
<reference evidence="4" key="1">
    <citation type="journal article" date="2021" name="PeerJ">
        <title>Extensive microbial diversity within the chicken gut microbiome revealed by metagenomics and culture.</title>
        <authorList>
            <person name="Gilroy R."/>
            <person name="Ravi A."/>
            <person name="Getino M."/>
            <person name="Pursley I."/>
            <person name="Horton D.L."/>
            <person name="Alikhan N.F."/>
            <person name="Baker D."/>
            <person name="Gharbi K."/>
            <person name="Hall N."/>
            <person name="Watson M."/>
            <person name="Adriaenssens E.M."/>
            <person name="Foster-Nyarko E."/>
            <person name="Jarju S."/>
            <person name="Secka A."/>
            <person name="Antonio M."/>
            <person name="Oren A."/>
            <person name="Chaudhuri R.R."/>
            <person name="La Ragione R."/>
            <person name="Hildebrand F."/>
            <person name="Pallen M.J."/>
        </authorList>
    </citation>
    <scope>NUCLEOTIDE SEQUENCE</scope>
    <source>
        <strain evidence="4">CHK191-13928</strain>
    </source>
</reference>
<dbReference type="InterPro" id="IPR023485">
    <property type="entry name" value="Ptyr_pPase"/>
</dbReference>
<dbReference type="SUPFAM" id="SSF89623">
    <property type="entry name" value="Ribose/Galactose isomerase RpiB/AlsB"/>
    <property type="match status" value="1"/>
</dbReference>
<reference evidence="4" key="2">
    <citation type="submission" date="2021-04" db="EMBL/GenBank/DDBJ databases">
        <authorList>
            <person name="Gilroy R."/>
        </authorList>
    </citation>
    <scope>NUCLEOTIDE SEQUENCE</scope>
    <source>
        <strain evidence="4">CHK191-13928</strain>
    </source>
</reference>
<evidence type="ECO:0000256" key="1">
    <source>
        <dbReference type="ARBA" id="ARBA00008754"/>
    </source>
</evidence>
<comment type="similarity">
    <text evidence="1">Belongs to the LacAB/RpiB family.</text>
</comment>
<evidence type="ECO:0000313" key="5">
    <source>
        <dbReference type="Proteomes" id="UP000886721"/>
    </source>
</evidence>
<dbReference type="SMART" id="SM00226">
    <property type="entry name" value="LMWPc"/>
    <property type="match status" value="1"/>
</dbReference>
<dbReference type="Proteomes" id="UP000886721">
    <property type="component" value="Unassembled WGS sequence"/>
</dbReference>
<dbReference type="NCBIfam" id="TIGR00689">
    <property type="entry name" value="rpiB_lacA_lacB"/>
    <property type="match status" value="1"/>
</dbReference>
<dbReference type="GO" id="GO:0009052">
    <property type="term" value="P:pentose-phosphate shunt, non-oxidative branch"/>
    <property type="evidence" value="ECO:0007669"/>
    <property type="project" value="TreeGrafter"/>
</dbReference>
<dbReference type="EMBL" id="DXEM01000019">
    <property type="protein sequence ID" value="HIX67747.1"/>
    <property type="molecule type" value="Genomic_DNA"/>
</dbReference>
<proteinExistence type="inferred from homology"/>
<dbReference type="InterPro" id="IPR004785">
    <property type="entry name" value="RpiB"/>
</dbReference>
<dbReference type="Pfam" id="PF01451">
    <property type="entry name" value="LMWPc"/>
    <property type="match status" value="1"/>
</dbReference>
<organism evidence="4 5">
    <name type="scientific">Candidatus Anaerostipes excrementavium</name>
    <dbReference type="NCBI Taxonomy" id="2838463"/>
    <lineage>
        <taxon>Bacteria</taxon>
        <taxon>Bacillati</taxon>
        <taxon>Bacillota</taxon>
        <taxon>Clostridia</taxon>
        <taxon>Lachnospirales</taxon>
        <taxon>Lachnospiraceae</taxon>
        <taxon>Anaerostipes</taxon>
    </lineage>
</organism>
<dbReference type="InterPro" id="IPR036196">
    <property type="entry name" value="Ptyr_pPase_sf"/>
</dbReference>
<name>A0A9D1WVN3_9FIRM</name>
<dbReference type="Gene3D" id="3.40.1400.10">
    <property type="entry name" value="Sugar-phosphate isomerase, RpiB/LacA/LacB"/>
    <property type="match status" value="1"/>
</dbReference>
<dbReference type="SUPFAM" id="SSF52788">
    <property type="entry name" value="Phosphotyrosine protein phosphatases I"/>
    <property type="match status" value="1"/>
</dbReference>
<dbReference type="InterPro" id="IPR003500">
    <property type="entry name" value="RpiB_LacA_LacB"/>
</dbReference>
<dbReference type="GO" id="GO:0019316">
    <property type="term" value="P:D-allose catabolic process"/>
    <property type="evidence" value="ECO:0007669"/>
    <property type="project" value="TreeGrafter"/>
</dbReference>
<dbReference type="PANTHER" id="PTHR30345">
    <property type="entry name" value="RIBOSE-5-PHOSPHATE ISOMERASE B"/>
    <property type="match status" value="1"/>
</dbReference>
<dbReference type="Pfam" id="PF02502">
    <property type="entry name" value="LacAB_rpiB"/>
    <property type="match status" value="1"/>
</dbReference>
<keyword evidence="2 4" id="KW-0413">Isomerase</keyword>
<dbReference type="Gene3D" id="3.40.50.2300">
    <property type="match status" value="1"/>
</dbReference>
<evidence type="ECO:0000313" key="4">
    <source>
        <dbReference type="EMBL" id="HIX67747.1"/>
    </source>
</evidence>
<dbReference type="NCBIfam" id="NF004051">
    <property type="entry name" value="PRK05571.1"/>
    <property type="match status" value="1"/>
</dbReference>
<dbReference type="PANTHER" id="PTHR30345:SF0">
    <property type="entry name" value="DNA DAMAGE-REPAIR_TOLERATION PROTEIN DRT102"/>
    <property type="match status" value="1"/>
</dbReference>
<comment type="caution">
    <text evidence="4">The sequence shown here is derived from an EMBL/GenBank/DDBJ whole genome shotgun (WGS) entry which is preliminary data.</text>
</comment>
<gene>
    <name evidence="4" type="primary">rpiB</name>
    <name evidence="4" type="ORF">H9735_06415</name>
</gene>
<dbReference type="NCBIfam" id="TIGR01120">
    <property type="entry name" value="rpiB"/>
    <property type="match status" value="1"/>
</dbReference>
<evidence type="ECO:0000259" key="3">
    <source>
        <dbReference type="SMART" id="SM00226"/>
    </source>
</evidence>
<dbReference type="InterPro" id="IPR036569">
    <property type="entry name" value="RpiB_LacA_LacB_sf"/>
</dbReference>
<protein>
    <submittedName>
        <fullName evidence="4">Ribose 5-phosphate isomerase B</fullName>
        <ecNumber evidence="4">5.3.1.6</ecNumber>
    </submittedName>
</protein>
<accession>A0A9D1WVN3</accession>
<feature type="domain" description="Phosphotyrosine protein phosphatase I" evidence="3">
    <location>
        <begin position="2"/>
        <end position="140"/>
    </location>
</feature>
<dbReference type="AlphaFoldDB" id="A0A9D1WVN3"/>
<dbReference type="EC" id="5.3.1.6" evidence="4"/>
<evidence type="ECO:0000256" key="2">
    <source>
        <dbReference type="ARBA" id="ARBA00023235"/>
    </source>
</evidence>